<protein>
    <recommendedName>
        <fullName evidence="4">USP8 dimerisation domain-containing protein</fullName>
    </recommendedName>
</protein>
<dbReference type="HOGENOM" id="CLU_1036495_0_0_1"/>
<sequence>MDHPPLPIAALTAHSKPTGYDANRSFKTSLSIAMKECDMGLAARAAKDVEQAFIHFTKAYILLVDELPTHPRFVHLEPYKQEAVIGRGKEVDIWRSEVKVAIKKRVWEWEIQHPASPTMTRPRVQSESGVSQARSSLKPTPPSTAYSNSTLSENFVKHSSAGGHKRASSDAGASYRRDSKHGQSSRHRSHSPSNRANLGPDQSSRTTPLDKPNFLDVSVPRTCLTYIDVQPVRTTIPQVSSSDNLEPSKKPSDNLHTSAERDMYTPSIPT</sequence>
<name>A0A074RIC1_9AGAM</name>
<feature type="compositionally biased region" description="Basic and acidic residues" evidence="1">
    <location>
        <begin position="246"/>
        <end position="263"/>
    </location>
</feature>
<feature type="region of interest" description="Disordered" evidence="1">
    <location>
        <begin position="237"/>
        <end position="270"/>
    </location>
</feature>
<feature type="compositionally biased region" description="Polar residues" evidence="1">
    <location>
        <begin position="116"/>
        <end position="153"/>
    </location>
</feature>
<proteinExistence type="predicted"/>
<evidence type="ECO:0000313" key="3">
    <source>
        <dbReference type="Proteomes" id="UP000027456"/>
    </source>
</evidence>
<dbReference type="STRING" id="1423351.A0A074RIC1"/>
<gene>
    <name evidence="2" type="ORF">V565_312850</name>
</gene>
<evidence type="ECO:0000313" key="2">
    <source>
        <dbReference type="EMBL" id="KEP45140.1"/>
    </source>
</evidence>
<evidence type="ECO:0000256" key="1">
    <source>
        <dbReference type="SAM" id="MobiDB-lite"/>
    </source>
</evidence>
<evidence type="ECO:0008006" key="4">
    <source>
        <dbReference type="Google" id="ProtNLM"/>
    </source>
</evidence>
<dbReference type="Gene3D" id="1.20.58.80">
    <property type="entry name" value="Phosphotransferase system, lactose/cellobiose-type IIA subunit"/>
    <property type="match status" value="1"/>
</dbReference>
<accession>A0A074RIC1</accession>
<comment type="caution">
    <text evidence="2">The sequence shown here is derived from an EMBL/GenBank/DDBJ whole genome shotgun (WGS) entry which is preliminary data.</text>
</comment>
<dbReference type="AlphaFoldDB" id="A0A074RIC1"/>
<feature type="region of interest" description="Disordered" evidence="1">
    <location>
        <begin position="116"/>
        <end position="215"/>
    </location>
</feature>
<organism evidence="2 3">
    <name type="scientific">Rhizoctonia solani 123E</name>
    <dbReference type="NCBI Taxonomy" id="1423351"/>
    <lineage>
        <taxon>Eukaryota</taxon>
        <taxon>Fungi</taxon>
        <taxon>Dikarya</taxon>
        <taxon>Basidiomycota</taxon>
        <taxon>Agaricomycotina</taxon>
        <taxon>Agaricomycetes</taxon>
        <taxon>Cantharellales</taxon>
        <taxon>Ceratobasidiaceae</taxon>
        <taxon>Rhizoctonia</taxon>
    </lineage>
</organism>
<keyword evidence="3" id="KW-1185">Reference proteome</keyword>
<dbReference type="Proteomes" id="UP000027456">
    <property type="component" value="Unassembled WGS sequence"/>
</dbReference>
<dbReference type="EMBL" id="AZST01002198">
    <property type="protein sequence ID" value="KEP45140.1"/>
    <property type="molecule type" value="Genomic_DNA"/>
</dbReference>
<dbReference type="OrthoDB" id="2965483at2759"/>
<reference evidence="2 3" key="1">
    <citation type="submission" date="2013-12" db="EMBL/GenBank/DDBJ databases">
        <authorList>
            <person name="Cubeta M."/>
            <person name="Pakala S."/>
            <person name="Fedorova N."/>
            <person name="Thomas E."/>
            <person name="Dean R."/>
            <person name="Jabaji S."/>
            <person name="Neate S."/>
            <person name="Toda T."/>
            <person name="Tavantzis S."/>
            <person name="Vilgalys R."/>
            <person name="Bharathan N."/>
            <person name="Pakala S."/>
            <person name="Losada L.S."/>
            <person name="Zafar N."/>
            <person name="Nierman W."/>
        </authorList>
    </citation>
    <scope>NUCLEOTIDE SEQUENCE [LARGE SCALE GENOMIC DNA]</scope>
    <source>
        <strain evidence="2 3">123E</strain>
    </source>
</reference>
<feature type="non-terminal residue" evidence="2">
    <location>
        <position position="270"/>
    </location>
</feature>